<reference evidence="8" key="1">
    <citation type="submission" date="2016-10" db="EMBL/GenBank/DDBJ databases">
        <authorList>
            <person name="Varghese N."/>
            <person name="Submissions S."/>
        </authorList>
    </citation>
    <scope>NUCLEOTIDE SEQUENCE [LARGE SCALE GENOMIC DNA]</scope>
    <source>
        <strain evidence="8">DSM 8344</strain>
    </source>
</reference>
<keyword evidence="5 6" id="KW-0472">Membrane</keyword>
<dbReference type="EMBL" id="FNCP01000018">
    <property type="protein sequence ID" value="SDH75301.1"/>
    <property type="molecule type" value="Genomic_DNA"/>
</dbReference>
<evidence type="ECO:0000313" key="7">
    <source>
        <dbReference type="EMBL" id="SDH75301.1"/>
    </source>
</evidence>
<evidence type="ECO:0000256" key="1">
    <source>
        <dbReference type="ARBA" id="ARBA00004141"/>
    </source>
</evidence>
<dbReference type="RefSeq" id="WP_092334528.1">
    <property type="nucleotide sequence ID" value="NZ_FNCP01000018.1"/>
</dbReference>
<dbReference type="Proteomes" id="UP000198656">
    <property type="component" value="Unassembled WGS sequence"/>
</dbReference>
<keyword evidence="2" id="KW-0813">Transport</keyword>
<dbReference type="GO" id="GO:0016020">
    <property type="term" value="C:membrane"/>
    <property type="evidence" value="ECO:0007669"/>
    <property type="project" value="UniProtKB-SubCell"/>
</dbReference>
<keyword evidence="3 6" id="KW-0812">Transmembrane</keyword>
<feature type="transmembrane region" description="Helical" evidence="6">
    <location>
        <begin position="310"/>
        <end position="331"/>
    </location>
</feature>
<feature type="transmembrane region" description="Helical" evidence="6">
    <location>
        <begin position="80"/>
        <end position="99"/>
    </location>
</feature>
<dbReference type="Pfam" id="PF01384">
    <property type="entry name" value="PHO4"/>
    <property type="match status" value="1"/>
</dbReference>
<evidence type="ECO:0000256" key="2">
    <source>
        <dbReference type="ARBA" id="ARBA00022448"/>
    </source>
</evidence>
<protein>
    <submittedName>
        <fullName evidence="7">Inorganic phosphate transporter, PiT family</fullName>
    </submittedName>
</protein>
<dbReference type="InterPro" id="IPR001204">
    <property type="entry name" value="Phos_transporter"/>
</dbReference>
<evidence type="ECO:0000256" key="5">
    <source>
        <dbReference type="ARBA" id="ARBA00023136"/>
    </source>
</evidence>
<dbReference type="AlphaFoldDB" id="A0A1G8EZI8"/>
<accession>A0A1G8EZI8</accession>
<gene>
    <name evidence="7" type="ORF">SAMN05443529_11851</name>
</gene>
<dbReference type="PANTHER" id="PTHR11101:SF80">
    <property type="entry name" value="PHOSPHATE TRANSPORTER"/>
    <property type="match status" value="1"/>
</dbReference>
<dbReference type="OrthoDB" id="9779554at2"/>
<evidence type="ECO:0000256" key="3">
    <source>
        <dbReference type="ARBA" id="ARBA00022692"/>
    </source>
</evidence>
<dbReference type="GO" id="GO:0035435">
    <property type="term" value="P:phosphate ion transmembrane transport"/>
    <property type="evidence" value="ECO:0007669"/>
    <property type="project" value="TreeGrafter"/>
</dbReference>
<comment type="subcellular location">
    <subcellularLocation>
        <location evidence="1">Membrane</location>
        <topology evidence="1">Multi-pass membrane protein</topology>
    </subcellularLocation>
</comment>
<organism evidence="7 8">
    <name type="scientific">Desulfosporosinus hippei DSM 8344</name>
    <dbReference type="NCBI Taxonomy" id="1121419"/>
    <lineage>
        <taxon>Bacteria</taxon>
        <taxon>Bacillati</taxon>
        <taxon>Bacillota</taxon>
        <taxon>Clostridia</taxon>
        <taxon>Eubacteriales</taxon>
        <taxon>Desulfitobacteriaceae</taxon>
        <taxon>Desulfosporosinus</taxon>
    </lineage>
</organism>
<feature type="transmembrane region" description="Helical" evidence="6">
    <location>
        <begin position="135"/>
        <end position="160"/>
    </location>
</feature>
<feature type="transmembrane region" description="Helical" evidence="6">
    <location>
        <begin position="105"/>
        <end position="123"/>
    </location>
</feature>
<dbReference type="STRING" id="1121419.SAMN05443529_11851"/>
<name>A0A1G8EZI8_9FIRM</name>
<dbReference type="GO" id="GO:0005315">
    <property type="term" value="F:phosphate transmembrane transporter activity"/>
    <property type="evidence" value="ECO:0007669"/>
    <property type="project" value="InterPro"/>
</dbReference>
<evidence type="ECO:0000256" key="6">
    <source>
        <dbReference type="SAM" id="Phobius"/>
    </source>
</evidence>
<feature type="transmembrane region" description="Helical" evidence="6">
    <location>
        <begin position="46"/>
        <end position="68"/>
    </location>
</feature>
<keyword evidence="4 6" id="KW-1133">Transmembrane helix</keyword>
<evidence type="ECO:0000313" key="8">
    <source>
        <dbReference type="Proteomes" id="UP000198656"/>
    </source>
</evidence>
<dbReference type="PANTHER" id="PTHR11101">
    <property type="entry name" value="PHOSPHATE TRANSPORTER"/>
    <property type="match status" value="1"/>
</dbReference>
<evidence type="ECO:0000256" key="4">
    <source>
        <dbReference type="ARBA" id="ARBA00022989"/>
    </source>
</evidence>
<sequence>MTSLGVMLVIVVFLALAFDYINGFHDTANAIATSVSTRALSPKRAVMLAAILNLVGALYSTGVAQTIAKDIVSPKFVTQEVVIAALLSAIAWNLLTWYFGIPSSSSHALIGGMAGAAVAKVGFSVLQWHGIGKILAALVCSPIIGMGLGFLIMKLLSYIFGNFSPSKLNHGFKKMQILSAGLLAFNHGSNDAQKSMGIITMALIAAGLQSQEVLAPPLWVKFACALAMAAGTAAGGWKIIRTMGGKIFKLEPINGFAADLTSSLVIWTATAFPGLHLPVSTTHVVSGSIMGVGSAKRVSAVRWGVAQQMLVAWLVTIPTTSLLAALLYTILSKLL</sequence>
<proteinExistence type="predicted"/>
<keyword evidence="8" id="KW-1185">Reference proteome</keyword>